<reference evidence="2" key="1">
    <citation type="submission" date="2023-07" db="EMBL/GenBank/DDBJ databases">
        <title>Sequencing the genomes of 1000 actinobacteria strains.</title>
        <authorList>
            <person name="Klenk H.-P."/>
        </authorList>
    </citation>
    <scope>NUCLEOTIDE SEQUENCE</scope>
    <source>
        <strain evidence="2">DSM 44707</strain>
    </source>
</reference>
<proteinExistence type="predicted"/>
<dbReference type="EMBL" id="JAVDYB010000001">
    <property type="protein sequence ID" value="MDR7276179.1"/>
    <property type="molecule type" value="Genomic_DNA"/>
</dbReference>
<keyword evidence="3" id="KW-1185">Reference proteome</keyword>
<feature type="signal peptide" evidence="1">
    <location>
        <begin position="1"/>
        <end position="19"/>
    </location>
</feature>
<evidence type="ECO:0000313" key="2">
    <source>
        <dbReference type="EMBL" id="MDR7276179.1"/>
    </source>
</evidence>
<feature type="chain" id="PRO_5042153683" description="Secreted protein" evidence="1">
    <location>
        <begin position="20"/>
        <end position="197"/>
    </location>
</feature>
<dbReference type="Proteomes" id="UP001183643">
    <property type="component" value="Unassembled WGS sequence"/>
</dbReference>
<accession>A0AAE4CAU1</accession>
<comment type="caution">
    <text evidence="2">The sequence shown here is derived from an EMBL/GenBank/DDBJ whole genome shotgun (WGS) entry which is preliminary data.</text>
</comment>
<gene>
    <name evidence="2" type="ORF">J2S41_002957</name>
</gene>
<dbReference type="PANTHER" id="PTHR38847:SF1">
    <property type="entry name" value="PSEUDOURIDINE SYNTHASE RSUA_RLUA-LIKE DOMAIN-CONTAINING PROTEIN"/>
    <property type="match status" value="1"/>
</dbReference>
<dbReference type="AlphaFoldDB" id="A0AAE4CAU1"/>
<dbReference type="Pfam" id="PF14273">
    <property type="entry name" value="DUF4360"/>
    <property type="match status" value="1"/>
</dbReference>
<evidence type="ECO:0000313" key="3">
    <source>
        <dbReference type="Proteomes" id="UP001183643"/>
    </source>
</evidence>
<sequence>MRRTAVAGAAALALMATGAARPPATDVLAIAGVTTSGPGCPRGSVLAEAHGDHFTIIFSAFTATAGPSATNADLSRQCTVAVRVRLPEKRTFAATAVTQRGFTDLASGATARSKRTFWWSAGPTTSMVLSEYRGPLDTNWATDDEVATETGADAPCGGTTTFNAELQLTASAPRKSSEPALFTLDSVDGALSRWSDC</sequence>
<protein>
    <recommendedName>
        <fullName evidence="4">Secreted protein</fullName>
    </recommendedName>
</protein>
<evidence type="ECO:0008006" key="4">
    <source>
        <dbReference type="Google" id="ProtNLM"/>
    </source>
</evidence>
<name>A0AAE4CAU1_9ACTN</name>
<organism evidence="2 3">
    <name type="scientific">Catenuloplanes atrovinosus</name>
    <dbReference type="NCBI Taxonomy" id="137266"/>
    <lineage>
        <taxon>Bacteria</taxon>
        <taxon>Bacillati</taxon>
        <taxon>Actinomycetota</taxon>
        <taxon>Actinomycetes</taxon>
        <taxon>Micromonosporales</taxon>
        <taxon>Micromonosporaceae</taxon>
        <taxon>Catenuloplanes</taxon>
    </lineage>
</organism>
<dbReference type="InterPro" id="IPR025649">
    <property type="entry name" value="DUF4360"/>
</dbReference>
<keyword evidence="1" id="KW-0732">Signal</keyword>
<dbReference type="RefSeq" id="WP_310368137.1">
    <property type="nucleotide sequence ID" value="NZ_JAVDYB010000001.1"/>
</dbReference>
<evidence type="ECO:0000256" key="1">
    <source>
        <dbReference type="SAM" id="SignalP"/>
    </source>
</evidence>
<dbReference type="PANTHER" id="PTHR38847">
    <property type="match status" value="1"/>
</dbReference>